<proteinExistence type="inferred from homology"/>
<dbReference type="InterPro" id="IPR036045">
    <property type="entry name" value="Sec1-like_sf"/>
</dbReference>
<organism evidence="3 4">
    <name type="scientific">Recurvomyces mirabilis</name>
    <dbReference type="NCBI Taxonomy" id="574656"/>
    <lineage>
        <taxon>Eukaryota</taxon>
        <taxon>Fungi</taxon>
        <taxon>Dikarya</taxon>
        <taxon>Ascomycota</taxon>
        <taxon>Pezizomycotina</taxon>
        <taxon>Dothideomycetes</taxon>
        <taxon>Dothideomycetidae</taxon>
        <taxon>Mycosphaerellales</taxon>
        <taxon>Teratosphaeriaceae</taxon>
        <taxon>Recurvomyces</taxon>
    </lineage>
</organism>
<dbReference type="Gene3D" id="1.25.40.60">
    <property type="match status" value="1"/>
</dbReference>
<dbReference type="GO" id="GO:0016192">
    <property type="term" value="P:vesicle-mediated transport"/>
    <property type="evidence" value="ECO:0007669"/>
    <property type="project" value="InterPro"/>
</dbReference>
<dbReference type="InterPro" id="IPR027482">
    <property type="entry name" value="Sec1-like_dom2"/>
</dbReference>
<reference evidence="3" key="1">
    <citation type="submission" date="2023-07" db="EMBL/GenBank/DDBJ databases">
        <title>Black Yeasts Isolated from many extreme environments.</title>
        <authorList>
            <person name="Coleine C."/>
            <person name="Stajich J.E."/>
            <person name="Selbmann L."/>
        </authorList>
    </citation>
    <scope>NUCLEOTIDE SEQUENCE</scope>
    <source>
        <strain evidence="3">CCFEE 5485</strain>
    </source>
</reference>
<keyword evidence="4" id="KW-1185">Reference proteome</keyword>
<protein>
    <submittedName>
        <fullName evidence="3">Syntaxin binding protein 1</fullName>
    </submittedName>
</protein>
<dbReference type="PIRSF" id="PIRSF005715">
    <property type="entry name" value="VPS45_Sec1"/>
    <property type="match status" value="1"/>
</dbReference>
<feature type="compositionally biased region" description="Low complexity" evidence="2">
    <location>
        <begin position="645"/>
        <end position="664"/>
    </location>
</feature>
<dbReference type="InterPro" id="IPR043154">
    <property type="entry name" value="Sec-1-like_dom1"/>
</dbReference>
<dbReference type="EMBL" id="JAUTXT010000005">
    <property type="protein sequence ID" value="KAK3677956.1"/>
    <property type="molecule type" value="Genomic_DNA"/>
</dbReference>
<evidence type="ECO:0000313" key="3">
    <source>
        <dbReference type="EMBL" id="KAK3677956.1"/>
    </source>
</evidence>
<dbReference type="SUPFAM" id="SSF56815">
    <property type="entry name" value="Sec1/munc18-like (SM) proteins"/>
    <property type="match status" value="1"/>
</dbReference>
<dbReference type="Pfam" id="PF00995">
    <property type="entry name" value="Sec1"/>
    <property type="match status" value="1"/>
</dbReference>
<dbReference type="PANTHER" id="PTHR11679">
    <property type="entry name" value="VESICLE PROTEIN SORTING-ASSOCIATED"/>
    <property type="match status" value="1"/>
</dbReference>
<feature type="compositionally biased region" description="Basic residues" evidence="2">
    <location>
        <begin position="704"/>
        <end position="716"/>
    </location>
</feature>
<evidence type="ECO:0000256" key="1">
    <source>
        <dbReference type="ARBA" id="ARBA00009884"/>
    </source>
</evidence>
<dbReference type="InterPro" id="IPR043127">
    <property type="entry name" value="Sec-1-like_dom3a"/>
</dbReference>
<evidence type="ECO:0000256" key="2">
    <source>
        <dbReference type="SAM" id="MobiDB-lite"/>
    </source>
</evidence>
<comment type="similarity">
    <text evidence="1">Belongs to the STXBP/unc-18/SEC1 family.</text>
</comment>
<dbReference type="GeneID" id="89958759"/>
<dbReference type="Gene3D" id="3.40.50.2060">
    <property type="match status" value="1"/>
</dbReference>
<dbReference type="Gene3D" id="3.90.830.10">
    <property type="entry name" value="Syntaxin Binding Protein 1, Chain A, domain 2"/>
    <property type="match status" value="1"/>
</dbReference>
<name>A0AAE1C4K9_9PEZI</name>
<dbReference type="AlphaFoldDB" id="A0AAE1C4K9"/>
<dbReference type="RefSeq" id="XP_064698094.1">
    <property type="nucleotide sequence ID" value="XM_064834230.1"/>
</dbReference>
<evidence type="ECO:0000313" key="4">
    <source>
        <dbReference type="Proteomes" id="UP001274830"/>
    </source>
</evidence>
<dbReference type="InterPro" id="IPR001619">
    <property type="entry name" value="Sec1-like"/>
</dbReference>
<feature type="region of interest" description="Disordered" evidence="2">
    <location>
        <begin position="620"/>
        <end position="716"/>
    </location>
</feature>
<comment type="caution">
    <text evidence="3">The sequence shown here is derived from an EMBL/GenBank/DDBJ whole genome shotgun (WGS) entry which is preliminary data.</text>
</comment>
<accession>A0AAE1C4K9</accession>
<sequence length="716" mass="81152">MVSMIDAQRDVILNTLRHITRDDWKVLVVDPDSKRLVDNVIDQDEILNLNITNIEQITDRRPANKDVDAIYLLTPHPWIVDCLMADFDKRKYRRAHLVWTSLLHPTLRDRIDKSQVAREQIALFKVLNVEFYPRESHLVTFRDPWSFPILFHPGCNHLVRQHMEDIAQKIVGVCVALGEYPTIRYYRPREKRHEASILCSHLARFVQDELDLYAKFHEDFPPSTTRPRGALFITDRSMDLFAPFVHEFTYQAMAHDLLPIKEGDKISYRTVLNEGLRDQQEKDLEITEKDKIWTDNRHRHMSDTIEKFTADFDRFIKANPNFTRESEGGANSLNAIKDMLAGLPQFQSQKEAYALHLGMAQESMNMFQKRKLGDLAAIEQVLATGIDQDGQKPKALADQVIRMLDEADVEMLDRLRLLILYILHRDGILGGDMQKLHAFANLPPHDQQIIQNLALLGARIDRQLSEKKRPPADPLFLTKPPPMNPPETYALSRFEPALQSMLEAHANNTLDQQIFAYTKPPLDQGNDAQLMSTASLRSAKPTWAKTRGTNVGSENRQRVIVFMAGGATFSESRVCYEVARITGREAVLVTSHMLTPELFVRQVSDLSTDRRRLAIPADMPKSQAPAHLFEPEPQPKPVAPPPQQPQGARPQPTSQAAPSRAPAAAPAPPTAQMGRINLSGGSNGAPVQANSSAKLTKDPPKEKEKKRHFGFGKKKD</sequence>
<dbReference type="Gene3D" id="3.40.50.1910">
    <property type="match status" value="1"/>
</dbReference>
<feature type="compositionally biased region" description="Pro residues" evidence="2">
    <location>
        <begin position="632"/>
        <end position="644"/>
    </location>
</feature>
<gene>
    <name evidence="3" type="primary">sec1</name>
    <name evidence="3" type="ORF">LTR78_002051</name>
</gene>
<dbReference type="Proteomes" id="UP001274830">
    <property type="component" value="Unassembled WGS sequence"/>
</dbReference>